<dbReference type="Proteomes" id="UP000184112">
    <property type="component" value="Unassembled WGS sequence"/>
</dbReference>
<gene>
    <name evidence="1" type="ORF">SAMN05444388_101165</name>
</gene>
<accession>A0A1M5FY94</accession>
<dbReference type="RefSeq" id="WP_175556788.1">
    <property type="nucleotide sequence ID" value="NZ_FQWH01000001.1"/>
</dbReference>
<dbReference type="AlphaFoldDB" id="A0A1M5FY94"/>
<sequence>MSALCITSFVHSQSAGITFNFGMGEQKANAVIFKKDKQKVSGIVNFPGLADKKVKIKVGEENEKYASSDIDSIQILDDNKKLSYTFVRTKTKVYKKKGTEFKVIDENWICKIITGKASLYLGGEEYGIKEVKVEDEKTKEKIKVKKMQVVSKEINHYLKRSNEDYPVLVSVSSNALSAGYNAFFKEYGVYYFSDNPEIAKKIEDKEYKYDDIEKVVDLYNVKREKKAESKSALKATKIKITPPDSKAKTSKKK</sequence>
<protein>
    <submittedName>
        <fullName evidence="1">Uncharacterized protein</fullName>
    </submittedName>
</protein>
<proteinExistence type="predicted"/>
<evidence type="ECO:0000313" key="1">
    <source>
        <dbReference type="EMBL" id="SHF96468.1"/>
    </source>
</evidence>
<organism evidence="1 2">
    <name type="scientific">Flavobacterium johnsoniae</name>
    <name type="common">Cytophaga johnsonae</name>
    <dbReference type="NCBI Taxonomy" id="986"/>
    <lineage>
        <taxon>Bacteria</taxon>
        <taxon>Pseudomonadati</taxon>
        <taxon>Bacteroidota</taxon>
        <taxon>Flavobacteriia</taxon>
        <taxon>Flavobacteriales</taxon>
        <taxon>Flavobacteriaceae</taxon>
        <taxon>Flavobacterium</taxon>
    </lineage>
</organism>
<reference evidence="1 2" key="1">
    <citation type="submission" date="2016-11" db="EMBL/GenBank/DDBJ databases">
        <authorList>
            <person name="Jaros S."/>
            <person name="Januszkiewicz K."/>
            <person name="Wedrychowicz H."/>
        </authorList>
    </citation>
    <scope>NUCLEOTIDE SEQUENCE [LARGE SCALE GENOMIC DNA]</scope>
    <source>
        <strain evidence="1 2">DSM 6792</strain>
    </source>
</reference>
<name>A0A1M5FY94_FLAJO</name>
<evidence type="ECO:0000313" key="2">
    <source>
        <dbReference type="Proteomes" id="UP000184112"/>
    </source>
</evidence>
<dbReference type="EMBL" id="FQWH01000001">
    <property type="protein sequence ID" value="SHF96468.1"/>
    <property type="molecule type" value="Genomic_DNA"/>
</dbReference>